<gene>
    <name evidence="12" type="ORF">AFA91_20210</name>
</gene>
<keyword evidence="3 10" id="KW-0813">Transport</keyword>
<dbReference type="STRING" id="134601.AFA91_20210"/>
<dbReference type="FunFam" id="3.40.50.300:FF:000224">
    <property type="entry name" value="Energy-coupling factor transporter ATP-binding protein EcfA"/>
    <property type="match status" value="1"/>
</dbReference>
<evidence type="ECO:0000256" key="7">
    <source>
        <dbReference type="ARBA" id="ARBA00022967"/>
    </source>
</evidence>
<dbReference type="InterPro" id="IPR050095">
    <property type="entry name" value="ECF_ABC_transporter_ATP-bd"/>
</dbReference>
<dbReference type="OrthoDB" id="9806471at2"/>
<dbReference type="CDD" id="cd03225">
    <property type="entry name" value="ABC_cobalt_CbiO_domain1"/>
    <property type="match status" value="1"/>
</dbReference>
<dbReference type="GO" id="GO:0016887">
    <property type="term" value="F:ATP hydrolysis activity"/>
    <property type="evidence" value="ECO:0007669"/>
    <property type="project" value="InterPro"/>
</dbReference>
<dbReference type="Proteomes" id="UP000062255">
    <property type="component" value="Chromosome"/>
</dbReference>
<dbReference type="EMBL" id="CP012150">
    <property type="protein sequence ID" value="AKS33823.1"/>
    <property type="molecule type" value="Genomic_DNA"/>
</dbReference>
<evidence type="ECO:0000256" key="10">
    <source>
        <dbReference type="RuleBase" id="RU364103"/>
    </source>
</evidence>
<dbReference type="InterPro" id="IPR027417">
    <property type="entry name" value="P-loop_NTPase"/>
</dbReference>
<dbReference type="InterPro" id="IPR017871">
    <property type="entry name" value="ABC_transporter-like_CS"/>
</dbReference>
<evidence type="ECO:0000256" key="1">
    <source>
        <dbReference type="ARBA" id="ARBA00004202"/>
    </source>
</evidence>
<reference evidence="12 13" key="1">
    <citation type="submission" date="2015-07" db="EMBL/GenBank/DDBJ databases">
        <title>Complete genome sequence of Mycobacterium goodii X7B, a facultative thermophilic biodesulfurizing bacterium.</title>
        <authorList>
            <person name="Yu B."/>
            <person name="Li F."/>
            <person name="Xu P."/>
        </authorList>
    </citation>
    <scope>NUCLEOTIDE SEQUENCE [LARGE SCALE GENOMIC DNA]</scope>
    <source>
        <strain evidence="12 13">X7B</strain>
    </source>
</reference>
<dbReference type="AlphaFoldDB" id="A0A0K0X8U9"/>
<evidence type="ECO:0000256" key="9">
    <source>
        <dbReference type="ARBA" id="ARBA00025157"/>
    </source>
</evidence>
<comment type="function">
    <text evidence="9">Probably part of an ABC transporter complex. Responsible for energy coupling to the transport system.</text>
</comment>
<dbReference type="RefSeq" id="WP_049746269.1">
    <property type="nucleotide sequence ID" value="NZ_CP012150.1"/>
</dbReference>
<dbReference type="Gene3D" id="3.40.50.300">
    <property type="entry name" value="P-loop containing nucleotide triphosphate hydrolases"/>
    <property type="match status" value="1"/>
</dbReference>
<evidence type="ECO:0000259" key="11">
    <source>
        <dbReference type="PROSITE" id="PS50893"/>
    </source>
</evidence>
<evidence type="ECO:0000313" key="12">
    <source>
        <dbReference type="EMBL" id="AKS33823.1"/>
    </source>
</evidence>
<sequence>MSHRHLTGRGLRFSYTPGAEVLTGADVDVRPGSRVALLGANGSGKSTLLQCLAGTLKPTAGEISVDGTTMDWSRRALRAHRQTVQLVFQNPDDQLFSADVADDVAYGPMNLGLSAAEIRSRVDSALNLLSLDDLRHRPIHQLSFGERKRVAIAGAIAMRPCVLLFDEPTAGVDPAGVDELFSTLEILEKAGTTVALSTHDTALALQWADFVAVMHDGVIRQGTPLSILDDANLVAAARLQTPWLLSLTSDLIRDGVLPPTSRPTSTAGLRDALKRAATNPAFTA</sequence>
<evidence type="ECO:0000256" key="3">
    <source>
        <dbReference type="ARBA" id="ARBA00022448"/>
    </source>
</evidence>
<organism evidence="12 13">
    <name type="scientific">Mycolicibacterium goodii</name>
    <name type="common">Mycobacterium goodii</name>
    <dbReference type="NCBI Taxonomy" id="134601"/>
    <lineage>
        <taxon>Bacteria</taxon>
        <taxon>Bacillati</taxon>
        <taxon>Actinomycetota</taxon>
        <taxon>Actinomycetes</taxon>
        <taxon>Mycobacteriales</taxon>
        <taxon>Mycobacteriaceae</taxon>
        <taxon>Mycolicibacterium</taxon>
    </lineage>
</organism>
<dbReference type="InterPro" id="IPR015856">
    <property type="entry name" value="ABC_transpr_CbiO/EcfA_su"/>
</dbReference>
<keyword evidence="6 10" id="KW-0067">ATP-binding</keyword>
<dbReference type="SMART" id="SM00382">
    <property type="entry name" value="AAA"/>
    <property type="match status" value="1"/>
</dbReference>
<dbReference type="PROSITE" id="PS00211">
    <property type="entry name" value="ABC_TRANSPORTER_1"/>
    <property type="match status" value="1"/>
</dbReference>
<protein>
    <recommendedName>
        <fullName evidence="10">ABC transporter ATP-binding protein</fullName>
    </recommendedName>
</protein>
<dbReference type="InterPro" id="IPR005876">
    <property type="entry name" value="Co_trans_ATP-bd"/>
</dbReference>
<feature type="domain" description="ABC transporter" evidence="11">
    <location>
        <begin position="6"/>
        <end position="241"/>
    </location>
</feature>
<evidence type="ECO:0000256" key="6">
    <source>
        <dbReference type="ARBA" id="ARBA00022840"/>
    </source>
</evidence>
<evidence type="ECO:0000256" key="5">
    <source>
        <dbReference type="ARBA" id="ARBA00022741"/>
    </source>
</evidence>
<evidence type="ECO:0000256" key="2">
    <source>
        <dbReference type="ARBA" id="ARBA00005417"/>
    </source>
</evidence>
<dbReference type="PANTHER" id="PTHR43553:SF24">
    <property type="entry name" value="ENERGY-COUPLING FACTOR TRANSPORTER ATP-BINDING PROTEIN ECFA1"/>
    <property type="match status" value="1"/>
</dbReference>
<dbReference type="NCBIfam" id="TIGR01166">
    <property type="entry name" value="cbiO"/>
    <property type="match status" value="1"/>
</dbReference>
<accession>A0A0K0X8U9</accession>
<dbReference type="GO" id="GO:0005524">
    <property type="term" value="F:ATP binding"/>
    <property type="evidence" value="ECO:0007669"/>
    <property type="project" value="UniProtKB-UniRule"/>
</dbReference>
<name>A0A0K0X8U9_MYCGD</name>
<proteinExistence type="inferred from homology"/>
<keyword evidence="5 10" id="KW-0547">Nucleotide-binding</keyword>
<dbReference type="KEGG" id="mgo:AFA91_20210"/>
<comment type="subcellular location">
    <subcellularLocation>
        <location evidence="1 10">Cell membrane</location>
        <topology evidence="1 10">Peripheral membrane protein</topology>
    </subcellularLocation>
</comment>
<keyword evidence="4 10" id="KW-1003">Cell membrane</keyword>
<dbReference type="GO" id="GO:0006824">
    <property type="term" value="P:cobalt ion transport"/>
    <property type="evidence" value="ECO:0007669"/>
    <property type="project" value="InterPro"/>
</dbReference>
<evidence type="ECO:0000256" key="4">
    <source>
        <dbReference type="ARBA" id="ARBA00022475"/>
    </source>
</evidence>
<dbReference type="InterPro" id="IPR003593">
    <property type="entry name" value="AAA+_ATPase"/>
</dbReference>
<dbReference type="GO" id="GO:0042626">
    <property type="term" value="F:ATPase-coupled transmembrane transporter activity"/>
    <property type="evidence" value="ECO:0007669"/>
    <property type="project" value="TreeGrafter"/>
</dbReference>
<keyword evidence="7" id="KW-1278">Translocase</keyword>
<comment type="similarity">
    <text evidence="2 10">Belongs to the ABC transporter superfamily.</text>
</comment>
<evidence type="ECO:0000256" key="8">
    <source>
        <dbReference type="ARBA" id="ARBA00023136"/>
    </source>
</evidence>
<dbReference type="PROSITE" id="PS50893">
    <property type="entry name" value="ABC_TRANSPORTER_2"/>
    <property type="match status" value="1"/>
</dbReference>
<dbReference type="Pfam" id="PF00005">
    <property type="entry name" value="ABC_tran"/>
    <property type="match status" value="1"/>
</dbReference>
<dbReference type="PANTHER" id="PTHR43553">
    <property type="entry name" value="HEAVY METAL TRANSPORTER"/>
    <property type="match status" value="1"/>
</dbReference>
<keyword evidence="8 10" id="KW-0472">Membrane</keyword>
<evidence type="ECO:0000313" key="13">
    <source>
        <dbReference type="Proteomes" id="UP000062255"/>
    </source>
</evidence>
<dbReference type="PATRIC" id="fig|134601.6.peg.4182"/>
<comment type="function">
    <text evidence="10">Part of an ABC transporter complex. Responsible for energy coupling to the transport system.</text>
</comment>
<dbReference type="InterPro" id="IPR003439">
    <property type="entry name" value="ABC_transporter-like_ATP-bd"/>
</dbReference>
<dbReference type="GO" id="GO:0043190">
    <property type="term" value="C:ATP-binding cassette (ABC) transporter complex"/>
    <property type="evidence" value="ECO:0007669"/>
    <property type="project" value="TreeGrafter"/>
</dbReference>
<dbReference type="SUPFAM" id="SSF52540">
    <property type="entry name" value="P-loop containing nucleoside triphosphate hydrolases"/>
    <property type="match status" value="1"/>
</dbReference>